<evidence type="ECO:0000313" key="2">
    <source>
        <dbReference type="EMBL" id="CAB5224360.1"/>
    </source>
</evidence>
<sequence length="102" mass="11039">MPDSPTELPATTSSPFRLAVVIEYPNQAAAPAIGKQECLGGVIVALQFNDALKELEVMRETLENLRDRTSCTSTQYEMIDAALDWANVHVEGPADNATPPKP</sequence>
<proteinExistence type="predicted"/>
<accession>A0A6J5NNZ5</accession>
<organism evidence="1">
    <name type="scientific">uncultured Caudovirales phage</name>
    <dbReference type="NCBI Taxonomy" id="2100421"/>
    <lineage>
        <taxon>Viruses</taxon>
        <taxon>Duplodnaviria</taxon>
        <taxon>Heunggongvirae</taxon>
        <taxon>Uroviricota</taxon>
        <taxon>Caudoviricetes</taxon>
        <taxon>Peduoviridae</taxon>
        <taxon>Maltschvirus</taxon>
        <taxon>Maltschvirus maltsch</taxon>
    </lineage>
</organism>
<reference evidence="1" key="1">
    <citation type="submission" date="2020-04" db="EMBL/GenBank/DDBJ databases">
        <authorList>
            <person name="Chiriac C."/>
            <person name="Salcher M."/>
            <person name="Ghai R."/>
            <person name="Kavagutti S V."/>
        </authorList>
    </citation>
    <scope>NUCLEOTIDE SEQUENCE</scope>
</reference>
<gene>
    <name evidence="1" type="ORF">UFOVP705_20</name>
    <name evidence="2" type="ORF">UFOVP736_61</name>
</gene>
<dbReference type="EMBL" id="LR796685">
    <property type="protein sequence ID" value="CAB4158708.1"/>
    <property type="molecule type" value="Genomic_DNA"/>
</dbReference>
<name>A0A6J5NNZ5_9CAUD</name>
<protein>
    <submittedName>
        <fullName evidence="1">Uncharacterized protein</fullName>
    </submittedName>
</protein>
<dbReference type="EMBL" id="LR798327">
    <property type="protein sequence ID" value="CAB5224360.1"/>
    <property type="molecule type" value="Genomic_DNA"/>
</dbReference>
<evidence type="ECO:0000313" key="1">
    <source>
        <dbReference type="EMBL" id="CAB4158708.1"/>
    </source>
</evidence>